<dbReference type="InterPro" id="IPR033896">
    <property type="entry name" value="MEF2-like_N"/>
</dbReference>
<protein>
    <recommendedName>
        <fullName evidence="8">MADS-box domain-containing protein</fullName>
    </recommendedName>
</protein>
<dbReference type="InterPro" id="IPR036879">
    <property type="entry name" value="TF_MADSbox_sf"/>
</dbReference>
<comment type="caution">
    <text evidence="9">The sequence shown here is derived from an EMBL/GenBank/DDBJ whole genome shotgun (WGS) entry which is preliminary data.</text>
</comment>
<keyword evidence="3" id="KW-0238">DNA-binding</keyword>
<sequence length="345" mass="38299">MSNSNANANANAKRSRGRQKIEMKKMSNESNLQVTFSKRRSGLFKKASELCTLCGVDVALVVFSPGEKVFSFGHPNVDAVIDRYLTQGPPPNSDTMQFIEAHRIANVRELNAQLTHINMQLDAERKRNEELLSLKKAAQAQQWWALPIEELGRAHLEQYKVALEELKKQVDRAMLQSVVNLNPPPHQFFPGASSSYSPNHPVHQPHVFPPQPPLPPNYVYVDGNMMRQHGFNNMGFGGYGPSAGGGVELEELEGGGDEGISGDVGSGKRQLKKTVEVSKEKLKPVVVMTPLYLLRSAQTTRKKEISKNSKKHFCRRNSPIQISKPNSNILLCRQGAEVGVVTPTR</sequence>
<dbReference type="PANTHER" id="PTHR11945:SF818">
    <property type="entry name" value="AGAMOUS-LIKE MADS-BOX PROTEIN AGL62"/>
    <property type="match status" value="1"/>
</dbReference>
<evidence type="ECO:0000313" key="9">
    <source>
        <dbReference type="EMBL" id="KAL2324304.1"/>
    </source>
</evidence>
<dbReference type="InterPro" id="IPR002100">
    <property type="entry name" value="TF_MADSbox"/>
</dbReference>
<keyword evidence="2" id="KW-0805">Transcription regulation</keyword>
<dbReference type="PROSITE" id="PS50066">
    <property type="entry name" value="MADS_BOX_2"/>
    <property type="match status" value="1"/>
</dbReference>
<dbReference type="PANTHER" id="PTHR11945">
    <property type="entry name" value="MADS BOX PROTEIN"/>
    <property type="match status" value="1"/>
</dbReference>
<dbReference type="AlphaFoldDB" id="A0ABD1LLA2"/>
<keyword evidence="4" id="KW-0804">Transcription</keyword>
<dbReference type="CDD" id="cd00265">
    <property type="entry name" value="MADS_MEF2_like"/>
    <property type="match status" value="1"/>
</dbReference>
<keyword evidence="5" id="KW-0539">Nucleus</keyword>
<name>A0ABD1LLA2_9FABA</name>
<dbReference type="GO" id="GO:0003677">
    <property type="term" value="F:DNA binding"/>
    <property type="evidence" value="ECO:0007669"/>
    <property type="project" value="UniProtKB-KW"/>
</dbReference>
<dbReference type="Gene3D" id="3.40.1810.10">
    <property type="entry name" value="Transcription factor, MADS-box"/>
    <property type="match status" value="1"/>
</dbReference>
<keyword evidence="10" id="KW-1185">Reference proteome</keyword>
<evidence type="ECO:0000313" key="10">
    <source>
        <dbReference type="Proteomes" id="UP001603857"/>
    </source>
</evidence>
<dbReference type="Gene3D" id="6.10.140.920">
    <property type="match status" value="1"/>
</dbReference>
<organism evidence="9 10">
    <name type="scientific">Flemingia macrophylla</name>
    <dbReference type="NCBI Taxonomy" id="520843"/>
    <lineage>
        <taxon>Eukaryota</taxon>
        <taxon>Viridiplantae</taxon>
        <taxon>Streptophyta</taxon>
        <taxon>Embryophyta</taxon>
        <taxon>Tracheophyta</taxon>
        <taxon>Spermatophyta</taxon>
        <taxon>Magnoliopsida</taxon>
        <taxon>eudicotyledons</taxon>
        <taxon>Gunneridae</taxon>
        <taxon>Pentapetalae</taxon>
        <taxon>rosids</taxon>
        <taxon>fabids</taxon>
        <taxon>Fabales</taxon>
        <taxon>Fabaceae</taxon>
        <taxon>Papilionoideae</taxon>
        <taxon>50 kb inversion clade</taxon>
        <taxon>NPAAA clade</taxon>
        <taxon>indigoferoid/millettioid clade</taxon>
        <taxon>Phaseoleae</taxon>
        <taxon>Flemingia</taxon>
    </lineage>
</organism>
<dbReference type="Pfam" id="PF00319">
    <property type="entry name" value="SRF-TF"/>
    <property type="match status" value="1"/>
</dbReference>
<evidence type="ECO:0000256" key="1">
    <source>
        <dbReference type="ARBA" id="ARBA00004123"/>
    </source>
</evidence>
<gene>
    <name evidence="9" type="ORF">Fmac_023362</name>
</gene>
<dbReference type="EMBL" id="JBGMDY010000008">
    <property type="protein sequence ID" value="KAL2324304.1"/>
    <property type="molecule type" value="Genomic_DNA"/>
</dbReference>
<feature type="compositionally biased region" description="Low complexity" evidence="7">
    <location>
        <begin position="1"/>
        <end position="12"/>
    </location>
</feature>
<feature type="region of interest" description="Disordered" evidence="7">
    <location>
        <begin position="1"/>
        <end position="29"/>
    </location>
</feature>
<evidence type="ECO:0000256" key="3">
    <source>
        <dbReference type="ARBA" id="ARBA00023125"/>
    </source>
</evidence>
<dbReference type="GO" id="GO:0005634">
    <property type="term" value="C:nucleus"/>
    <property type="evidence" value="ECO:0007669"/>
    <property type="project" value="UniProtKB-SubCell"/>
</dbReference>
<dbReference type="PRINTS" id="PR00404">
    <property type="entry name" value="MADSDOMAIN"/>
</dbReference>
<evidence type="ECO:0000259" key="8">
    <source>
        <dbReference type="PROSITE" id="PS50066"/>
    </source>
</evidence>
<accession>A0ABD1LLA2</accession>
<evidence type="ECO:0000256" key="7">
    <source>
        <dbReference type="SAM" id="MobiDB-lite"/>
    </source>
</evidence>
<evidence type="ECO:0000256" key="5">
    <source>
        <dbReference type="ARBA" id="ARBA00023242"/>
    </source>
</evidence>
<proteinExistence type="predicted"/>
<evidence type="ECO:0000256" key="6">
    <source>
        <dbReference type="SAM" id="Coils"/>
    </source>
</evidence>
<feature type="coiled-coil region" evidence="6">
    <location>
        <begin position="107"/>
        <end position="176"/>
    </location>
</feature>
<dbReference type="SMART" id="SM00432">
    <property type="entry name" value="MADS"/>
    <property type="match status" value="1"/>
</dbReference>
<dbReference type="Proteomes" id="UP001603857">
    <property type="component" value="Unassembled WGS sequence"/>
</dbReference>
<comment type="subcellular location">
    <subcellularLocation>
        <location evidence="1">Nucleus</location>
    </subcellularLocation>
</comment>
<evidence type="ECO:0000256" key="2">
    <source>
        <dbReference type="ARBA" id="ARBA00023015"/>
    </source>
</evidence>
<dbReference type="FunFam" id="3.40.1810.10:FF:000006">
    <property type="entry name" value="Agamous-like MADS-box protein AGL62"/>
    <property type="match status" value="1"/>
</dbReference>
<evidence type="ECO:0000256" key="4">
    <source>
        <dbReference type="ARBA" id="ARBA00023163"/>
    </source>
</evidence>
<feature type="domain" description="MADS-box" evidence="8">
    <location>
        <begin position="16"/>
        <end position="76"/>
    </location>
</feature>
<reference evidence="9 10" key="1">
    <citation type="submission" date="2024-08" db="EMBL/GenBank/DDBJ databases">
        <title>Insights into the chromosomal genome structure of Flemingia macrophylla.</title>
        <authorList>
            <person name="Ding Y."/>
            <person name="Zhao Y."/>
            <person name="Bi W."/>
            <person name="Wu M."/>
            <person name="Zhao G."/>
            <person name="Gong Y."/>
            <person name="Li W."/>
            <person name="Zhang P."/>
        </authorList>
    </citation>
    <scope>NUCLEOTIDE SEQUENCE [LARGE SCALE GENOMIC DNA]</scope>
    <source>
        <strain evidence="9">DYQJB</strain>
        <tissue evidence="9">Leaf</tissue>
    </source>
</reference>
<keyword evidence="6" id="KW-0175">Coiled coil</keyword>
<dbReference type="SUPFAM" id="SSF55455">
    <property type="entry name" value="SRF-like"/>
    <property type="match status" value="1"/>
</dbReference>